<dbReference type="RefSeq" id="WP_234537822.1">
    <property type="nucleotide sequence ID" value="NZ_CAKMAB010000023.1"/>
</dbReference>
<comment type="catalytic activity">
    <reaction evidence="3">
        <text>3',5'-cyclic UMP + H2O = UMP + H(+)</text>
        <dbReference type="Rhea" id="RHEA:70575"/>
        <dbReference type="ChEBI" id="CHEBI:15377"/>
        <dbReference type="ChEBI" id="CHEBI:15378"/>
        <dbReference type="ChEBI" id="CHEBI:57865"/>
        <dbReference type="ChEBI" id="CHEBI:184387"/>
    </reaction>
    <physiologicalReaction direction="left-to-right" evidence="3">
        <dbReference type="Rhea" id="RHEA:70576"/>
    </physiologicalReaction>
</comment>
<evidence type="ECO:0000313" key="6">
    <source>
        <dbReference type="EMBL" id="CAH1057670.1"/>
    </source>
</evidence>
<evidence type="ECO:0000256" key="3">
    <source>
        <dbReference type="ARBA" id="ARBA00048505"/>
    </source>
</evidence>
<keyword evidence="6" id="KW-0378">Hydrolase</keyword>
<reference evidence="6" key="1">
    <citation type="submission" date="2021-12" db="EMBL/GenBank/DDBJ databases">
        <authorList>
            <person name="Criscuolo A."/>
        </authorList>
    </citation>
    <scope>NUCLEOTIDE SEQUENCE</scope>
    <source>
        <strain evidence="6">CIP111894</strain>
    </source>
</reference>
<comment type="function">
    <text evidence="2">Counteracts the endogenous Pycsar antiviral defense system. Phosphodiesterase that enables metal-dependent hydrolysis of host cyclic nucleotide Pycsar defense signals such as cCMP and cUMP.</text>
</comment>
<keyword evidence="7" id="KW-1185">Reference proteome</keyword>
<feature type="region of interest" description="Disordered" evidence="4">
    <location>
        <begin position="114"/>
        <end position="135"/>
    </location>
</feature>
<feature type="domain" description="Metallo-beta-lactamase" evidence="5">
    <location>
        <begin position="26"/>
        <end position="262"/>
    </location>
</feature>
<dbReference type="PANTHER" id="PTHR23131">
    <property type="entry name" value="ENDORIBONUCLEASE LACTB2"/>
    <property type="match status" value="1"/>
</dbReference>
<dbReference type="InterPro" id="IPR036866">
    <property type="entry name" value="RibonucZ/Hydroxyglut_hydro"/>
</dbReference>
<protein>
    <submittedName>
        <fullName evidence="6">Hydroxyacylglutathione hydrolase</fullName>
        <ecNumber evidence="6">3.1.2.6</ecNumber>
    </submittedName>
</protein>
<dbReference type="Pfam" id="PF00753">
    <property type="entry name" value="Lactamase_B"/>
    <property type="match status" value="1"/>
</dbReference>
<evidence type="ECO:0000259" key="5">
    <source>
        <dbReference type="SMART" id="SM00849"/>
    </source>
</evidence>
<dbReference type="GO" id="GO:0004416">
    <property type="term" value="F:hydroxyacylglutathione hydrolase activity"/>
    <property type="evidence" value="ECO:0007669"/>
    <property type="project" value="UniProtKB-EC"/>
</dbReference>
<evidence type="ECO:0000256" key="1">
    <source>
        <dbReference type="ARBA" id="ARBA00034221"/>
    </source>
</evidence>
<evidence type="ECO:0000256" key="4">
    <source>
        <dbReference type="SAM" id="MobiDB-lite"/>
    </source>
</evidence>
<comment type="caution">
    <text evidence="6">The sequence shown here is derived from an EMBL/GenBank/DDBJ whole genome shotgun (WGS) entry which is preliminary data.</text>
</comment>
<proteinExistence type="predicted"/>
<dbReference type="InterPro" id="IPR001279">
    <property type="entry name" value="Metallo-B-lactamas"/>
</dbReference>
<evidence type="ECO:0000256" key="2">
    <source>
        <dbReference type="ARBA" id="ARBA00034301"/>
    </source>
</evidence>
<dbReference type="InterPro" id="IPR050662">
    <property type="entry name" value="Sec-metab_biosynth-thioest"/>
</dbReference>
<dbReference type="Proteomes" id="UP000838749">
    <property type="component" value="Unassembled WGS sequence"/>
</dbReference>
<dbReference type="Gene3D" id="1.10.10.10">
    <property type="entry name" value="Winged helix-like DNA-binding domain superfamily/Winged helix DNA-binding domain"/>
    <property type="match status" value="1"/>
</dbReference>
<name>A0ABN8FHX3_9BACL</name>
<accession>A0ABN8FHX3</accession>
<evidence type="ECO:0000313" key="7">
    <source>
        <dbReference type="Proteomes" id="UP000838749"/>
    </source>
</evidence>
<dbReference type="InterPro" id="IPR036388">
    <property type="entry name" value="WH-like_DNA-bd_sf"/>
</dbReference>
<dbReference type="EMBL" id="CAKMAB010000023">
    <property type="protein sequence ID" value="CAH1057670.1"/>
    <property type="molecule type" value="Genomic_DNA"/>
</dbReference>
<dbReference type="PANTHER" id="PTHR23131:SF4">
    <property type="entry name" value="METALLO-BETA-LACTAMASE SUPERFAMILY POTEIN"/>
    <property type="match status" value="1"/>
</dbReference>
<dbReference type="SUPFAM" id="SSF56281">
    <property type="entry name" value="Metallo-hydrolase/oxidoreductase"/>
    <property type="match status" value="1"/>
</dbReference>
<sequence>MSKAEITSWDKNILQVSVPMDSPLRQVNSYILSDEDGRVTIIDPGPRSPDTENCWLGILQELNLSWKDVRDIVVTHHHPDHYGLAGWLQSQSGCKVWMTERAHAEALLMWGNGSGEDAGSDAEENAGNDKGNDNGKDINDFLPVYFSRHGMTDEWSNGIKAHLESFNSQVEPQPVVSYFNVAEPFKMGGREWQLIITGGHAPGHVSLYHAGSGLMICGDAVLPQISPNVSLLPGSDPQPLQTFLQGLRELGSYPVSMAFPGHREPFAGFAHRVNSLLAHHEERLDTAAALLTSGPLSGFAVCEILFRSRVTTVHQMRFAMSETLAHLAELVRRERIVMLVENGGFLFATAESVGEHIS</sequence>
<dbReference type="Pfam" id="PF21221">
    <property type="entry name" value="B_lactamase-like_C"/>
    <property type="match status" value="1"/>
</dbReference>
<dbReference type="EC" id="3.1.2.6" evidence="6"/>
<dbReference type="SMART" id="SM00849">
    <property type="entry name" value="Lactamase_B"/>
    <property type="match status" value="1"/>
</dbReference>
<comment type="catalytic activity">
    <reaction evidence="1">
        <text>3',5'-cyclic CMP + H2O = CMP + H(+)</text>
        <dbReference type="Rhea" id="RHEA:72675"/>
        <dbReference type="ChEBI" id="CHEBI:15377"/>
        <dbReference type="ChEBI" id="CHEBI:15378"/>
        <dbReference type="ChEBI" id="CHEBI:58003"/>
        <dbReference type="ChEBI" id="CHEBI:60377"/>
    </reaction>
    <physiologicalReaction direction="left-to-right" evidence="1">
        <dbReference type="Rhea" id="RHEA:72676"/>
    </physiologicalReaction>
</comment>
<dbReference type="InterPro" id="IPR048933">
    <property type="entry name" value="B_lactamase-like_C"/>
</dbReference>
<gene>
    <name evidence="6" type="primary">gloB_1</name>
    <name evidence="6" type="ORF">PAECIP111894_03841</name>
</gene>
<dbReference type="Gene3D" id="3.60.15.10">
    <property type="entry name" value="Ribonuclease Z/Hydroxyacylglutathione hydrolase-like"/>
    <property type="match status" value="1"/>
</dbReference>
<organism evidence="6 7">
    <name type="scientific">Paenibacillus pseudetheri</name>
    <dbReference type="NCBI Taxonomy" id="2897682"/>
    <lineage>
        <taxon>Bacteria</taxon>
        <taxon>Bacillati</taxon>
        <taxon>Bacillota</taxon>
        <taxon>Bacilli</taxon>
        <taxon>Bacillales</taxon>
        <taxon>Paenibacillaceae</taxon>
        <taxon>Paenibacillus</taxon>
    </lineage>
</organism>